<keyword evidence="5 8" id="KW-0378">Hydrolase</keyword>
<evidence type="ECO:0000256" key="6">
    <source>
        <dbReference type="ARBA" id="ARBA00022842"/>
    </source>
</evidence>
<feature type="domain" description="PIN" evidence="9">
    <location>
        <begin position="3"/>
        <end position="118"/>
    </location>
</feature>
<dbReference type="RefSeq" id="WP_010406448.1">
    <property type="nucleotide sequence ID" value="NZ_JAWXXV010000001.1"/>
</dbReference>
<keyword evidence="2 8" id="KW-1277">Toxin-antitoxin system</keyword>
<dbReference type="SUPFAM" id="SSF88723">
    <property type="entry name" value="PIN domain-like"/>
    <property type="match status" value="1"/>
</dbReference>
<evidence type="ECO:0000313" key="10">
    <source>
        <dbReference type="EMBL" id="MDX5986297.1"/>
    </source>
</evidence>
<dbReference type="PANTHER" id="PTHR33653:SF1">
    <property type="entry name" value="RIBONUCLEASE VAPC2"/>
    <property type="match status" value="1"/>
</dbReference>
<evidence type="ECO:0000256" key="1">
    <source>
        <dbReference type="ARBA" id="ARBA00001946"/>
    </source>
</evidence>
<evidence type="ECO:0000256" key="3">
    <source>
        <dbReference type="ARBA" id="ARBA00022722"/>
    </source>
</evidence>
<evidence type="ECO:0000256" key="2">
    <source>
        <dbReference type="ARBA" id="ARBA00022649"/>
    </source>
</evidence>
<comment type="caution">
    <text evidence="10">The sequence shown here is derived from an EMBL/GenBank/DDBJ whole genome shotgun (WGS) entry which is preliminary data.</text>
</comment>
<name>A0ABU4PR69_9SPHN</name>
<organism evidence="10 11">
    <name type="scientific">Sphingomonas echinoides</name>
    <dbReference type="NCBI Taxonomy" id="59803"/>
    <lineage>
        <taxon>Bacteria</taxon>
        <taxon>Pseudomonadati</taxon>
        <taxon>Pseudomonadota</taxon>
        <taxon>Alphaproteobacteria</taxon>
        <taxon>Sphingomonadales</taxon>
        <taxon>Sphingomonadaceae</taxon>
        <taxon>Sphingomonas</taxon>
    </lineage>
</organism>
<dbReference type="InterPro" id="IPR029060">
    <property type="entry name" value="PIN-like_dom_sf"/>
</dbReference>
<protein>
    <recommendedName>
        <fullName evidence="8">Ribonuclease VapC</fullName>
        <shortName evidence="8">RNase VapC</shortName>
        <ecNumber evidence="8">3.1.-.-</ecNumber>
    </recommendedName>
    <alternativeName>
        <fullName evidence="8">Toxin VapC</fullName>
    </alternativeName>
</protein>
<evidence type="ECO:0000259" key="9">
    <source>
        <dbReference type="Pfam" id="PF01850"/>
    </source>
</evidence>
<keyword evidence="4 8" id="KW-0479">Metal-binding</keyword>
<sequence length="165" mass="18085">MFLLDTAIVFDLRRARSPDAEQGLVLWAGGVARERLFLSALSVLELDAAATQAVRRDKAAGAALRSWIDERVIPAFDGNILPLDTAVARRRAQVALADMRDAVLAATALEHGLTLVTRTPAKFKGARVKLFDPTGYRLDEVADDADWRTAGRDGAVWLRNLFVRS</sequence>
<comment type="similarity">
    <text evidence="7 8">Belongs to the PINc/VapC protein family.</text>
</comment>
<dbReference type="Gene3D" id="3.40.50.1010">
    <property type="entry name" value="5'-nuclease"/>
    <property type="match status" value="1"/>
</dbReference>
<dbReference type="PANTHER" id="PTHR33653">
    <property type="entry name" value="RIBONUCLEASE VAPC2"/>
    <property type="match status" value="1"/>
</dbReference>
<feature type="binding site" evidence="8">
    <location>
        <position position="5"/>
    </location>
    <ligand>
        <name>Mg(2+)</name>
        <dbReference type="ChEBI" id="CHEBI:18420"/>
    </ligand>
</feature>
<dbReference type="EC" id="3.1.-.-" evidence="8"/>
<dbReference type="Pfam" id="PF01850">
    <property type="entry name" value="PIN"/>
    <property type="match status" value="1"/>
</dbReference>
<proteinExistence type="inferred from homology"/>
<comment type="function">
    <text evidence="8">Toxic component of a toxin-antitoxin (TA) system. An RNase.</text>
</comment>
<evidence type="ECO:0000313" key="11">
    <source>
        <dbReference type="Proteomes" id="UP001279660"/>
    </source>
</evidence>
<keyword evidence="11" id="KW-1185">Reference proteome</keyword>
<dbReference type="InterPro" id="IPR022907">
    <property type="entry name" value="VapC_family"/>
</dbReference>
<evidence type="ECO:0000256" key="8">
    <source>
        <dbReference type="HAMAP-Rule" id="MF_00265"/>
    </source>
</evidence>
<gene>
    <name evidence="8" type="primary">vapC</name>
    <name evidence="10" type="ORF">SIL82_18720</name>
</gene>
<evidence type="ECO:0000256" key="5">
    <source>
        <dbReference type="ARBA" id="ARBA00022801"/>
    </source>
</evidence>
<dbReference type="EMBL" id="JAWXXV010000001">
    <property type="protein sequence ID" value="MDX5986297.1"/>
    <property type="molecule type" value="Genomic_DNA"/>
</dbReference>
<reference evidence="10 11" key="1">
    <citation type="submission" date="2023-11" db="EMBL/GenBank/DDBJ databases">
        <title>MicrobeMod: A computational toolkit for identifying prokaryotic methylation and restriction-modification with nanopore sequencing.</title>
        <authorList>
            <person name="Crits-Christoph A."/>
            <person name="Kang S.C."/>
            <person name="Lee H."/>
            <person name="Ostrov N."/>
        </authorList>
    </citation>
    <scope>NUCLEOTIDE SEQUENCE [LARGE SCALE GENOMIC DNA]</scope>
    <source>
        <strain evidence="10 11">ATCC 14820</strain>
    </source>
</reference>
<evidence type="ECO:0000256" key="7">
    <source>
        <dbReference type="ARBA" id="ARBA00038093"/>
    </source>
</evidence>
<dbReference type="InterPro" id="IPR002716">
    <property type="entry name" value="PIN_dom"/>
</dbReference>
<dbReference type="Proteomes" id="UP001279660">
    <property type="component" value="Unassembled WGS sequence"/>
</dbReference>
<evidence type="ECO:0000256" key="4">
    <source>
        <dbReference type="ARBA" id="ARBA00022723"/>
    </source>
</evidence>
<keyword evidence="6 8" id="KW-0460">Magnesium</keyword>
<comment type="cofactor">
    <cofactor evidence="1 8">
        <name>Mg(2+)</name>
        <dbReference type="ChEBI" id="CHEBI:18420"/>
    </cofactor>
</comment>
<keyword evidence="3 8" id="KW-0540">Nuclease</keyword>
<dbReference type="HAMAP" id="MF_00265">
    <property type="entry name" value="VapC_Nob1"/>
    <property type="match status" value="1"/>
</dbReference>
<keyword evidence="8" id="KW-0800">Toxin</keyword>
<feature type="binding site" evidence="8">
    <location>
        <position position="101"/>
    </location>
    <ligand>
        <name>Mg(2+)</name>
        <dbReference type="ChEBI" id="CHEBI:18420"/>
    </ligand>
</feature>
<accession>A0ABU4PR69</accession>
<dbReference type="InterPro" id="IPR050556">
    <property type="entry name" value="Type_II_TA_system_RNase"/>
</dbReference>